<dbReference type="GO" id="GO:0032259">
    <property type="term" value="P:methylation"/>
    <property type="evidence" value="ECO:0007669"/>
    <property type="project" value="UniProtKB-KW"/>
</dbReference>
<comment type="subcellular location">
    <subcellularLocation>
        <location evidence="1">Endomembrane system</location>
        <topology evidence="1">Multi-pass membrane protein</topology>
    </subcellularLocation>
</comment>
<evidence type="ECO:0000256" key="4">
    <source>
        <dbReference type="ARBA" id="ARBA00022691"/>
    </source>
</evidence>
<feature type="transmembrane region" description="Helical" evidence="12">
    <location>
        <begin position="49"/>
        <end position="70"/>
    </location>
</feature>
<feature type="transmembrane region" description="Helical" evidence="12">
    <location>
        <begin position="90"/>
        <end position="112"/>
    </location>
</feature>
<dbReference type="Pfam" id="PF04191">
    <property type="entry name" value="PEMT"/>
    <property type="match status" value="1"/>
</dbReference>
<name>A0A0D2NG14_HYPSF</name>
<dbReference type="GO" id="GO:0006656">
    <property type="term" value="P:phosphatidylcholine biosynthetic process"/>
    <property type="evidence" value="ECO:0007669"/>
    <property type="project" value="UniProtKB-UniPathway"/>
</dbReference>
<dbReference type="EMBL" id="KN817596">
    <property type="protein sequence ID" value="KJA17924.1"/>
    <property type="molecule type" value="Genomic_DNA"/>
</dbReference>
<evidence type="ECO:0000256" key="7">
    <source>
        <dbReference type="ARBA" id="ARBA00022989"/>
    </source>
</evidence>
<keyword evidence="3" id="KW-0489">Methyltransferase</keyword>
<dbReference type="GO" id="GO:0012505">
    <property type="term" value="C:endomembrane system"/>
    <property type="evidence" value="ECO:0007669"/>
    <property type="project" value="UniProtKB-SubCell"/>
</dbReference>
<dbReference type="UniPathway" id="UPA00753"/>
<keyword evidence="7 12" id="KW-1133">Transmembrane helix</keyword>
<evidence type="ECO:0000256" key="12">
    <source>
        <dbReference type="SAM" id="Phobius"/>
    </source>
</evidence>
<dbReference type="Proteomes" id="UP000054270">
    <property type="component" value="Unassembled WGS sequence"/>
</dbReference>
<keyword evidence="13" id="KW-0732">Signal</keyword>
<evidence type="ECO:0000313" key="15">
    <source>
        <dbReference type="Proteomes" id="UP000054270"/>
    </source>
</evidence>
<sequence length="236" mass="26515">MSLAKIPFVFLFSLAFNKCITSPNPTPPKTEWISQNTSYTSWYYQVPKYARALQLFVGMAEIALIVAVNIPDSKHSSLIIKALLFKDSNAANLCITPATLVGAIMTMFGTLIRISTYHYLGKHFRFEASIQKDHELITGGPYSVVRHPSYTAILFTHSGWLLWQFGSGSWVRESGLWSTLAGKAVLTTFVVLVILFSSVITFGRMSSEDKALQARFGIEWEQWASRVRYQVIPGVY</sequence>
<dbReference type="AlphaFoldDB" id="A0A0D2NG14"/>
<feature type="transmembrane region" description="Helical" evidence="12">
    <location>
        <begin position="184"/>
        <end position="203"/>
    </location>
</feature>
<keyword evidence="9 12" id="KW-0472">Membrane</keyword>
<evidence type="ECO:0000256" key="9">
    <source>
        <dbReference type="ARBA" id="ARBA00023136"/>
    </source>
</evidence>
<evidence type="ECO:0000313" key="14">
    <source>
        <dbReference type="EMBL" id="KJA17924.1"/>
    </source>
</evidence>
<keyword evidence="5 12" id="KW-0812">Transmembrane</keyword>
<reference evidence="15" key="1">
    <citation type="submission" date="2014-04" db="EMBL/GenBank/DDBJ databases">
        <title>Evolutionary Origins and Diversification of the Mycorrhizal Mutualists.</title>
        <authorList>
            <consortium name="DOE Joint Genome Institute"/>
            <consortium name="Mycorrhizal Genomics Consortium"/>
            <person name="Kohler A."/>
            <person name="Kuo A."/>
            <person name="Nagy L.G."/>
            <person name="Floudas D."/>
            <person name="Copeland A."/>
            <person name="Barry K.W."/>
            <person name="Cichocki N."/>
            <person name="Veneault-Fourrey C."/>
            <person name="LaButti K."/>
            <person name="Lindquist E.A."/>
            <person name="Lipzen A."/>
            <person name="Lundell T."/>
            <person name="Morin E."/>
            <person name="Murat C."/>
            <person name="Riley R."/>
            <person name="Ohm R."/>
            <person name="Sun H."/>
            <person name="Tunlid A."/>
            <person name="Henrissat B."/>
            <person name="Grigoriev I.V."/>
            <person name="Hibbett D.S."/>
            <person name="Martin F."/>
        </authorList>
    </citation>
    <scope>NUCLEOTIDE SEQUENCE [LARGE SCALE GENOMIC DNA]</scope>
    <source>
        <strain evidence="15">FD-334 SS-4</strain>
    </source>
</reference>
<evidence type="ECO:0000256" key="5">
    <source>
        <dbReference type="ARBA" id="ARBA00022692"/>
    </source>
</evidence>
<keyword evidence="8" id="KW-0443">Lipid metabolism</keyword>
<organism evidence="14 15">
    <name type="scientific">Hypholoma sublateritium (strain FD-334 SS-4)</name>
    <dbReference type="NCBI Taxonomy" id="945553"/>
    <lineage>
        <taxon>Eukaryota</taxon>
        <taxon>Fungi</taxon>
        <taxon>Dikarya</taxon>
        <taxon>Basidiomycota</taxon>
        <taxon>Agaricomycotina</taxon>
        <taxon>Agaricomycetes</taxon>
        <taxon>Agaricomycetidae</taxon>
        <taxon>Agaricales</taxon>
        <taxon>Agaricineae</taxon>
        <taxon>Strophariaceae</taxon>
        <taxon>Hypholoma</taxon>
    </lineage>
</organism>
<evidence type="ECO:0000256" key="1">
    <source>
        <dbReference type="ARBA" id="ARBA00004127"/>
    </source>
</evidence>
<dbReference type="OMA" id="ECTSRIA"/>
<evidence type="ECO:0000256" key="11">
    <source>
        <dbReference type="ARBA" id="ARBA00023264"/>
    </source>
</evidence>
<keyword evidence="15" id="KW-1185">Reference proteome</keyword>
<evidence type="ECO:0008006" key="16">
    <source>
        <dbReference type="Google" id="ProtNLM"/>
    </source>
</evidence>
<dbReference type="InterPro" id="IPR007318">
    <property type="entry name" value="Phopholipid_MeTrfase"/>
</dbReference>
<dbReference type="PANTHER" id="PTHR12714:SF9">
    <property type="entry name" value="PROTEIN-S-ISOPRENYLCYSTEINE O-METHYLTRANSFERASE"/>
    <property type="match status" value="1"/>
</dbReference>
<gene>
    <name evidence="14" type="ORF">HYPSUDRAFT_205780</name>
</gene>
<dbReference type="OrthoDB" id="422086at2759"/>
<proteinExistence type="predicted"/>
<evidence type="ECO:0000256" key="3">
    <source>
        <dbReference type="ARBA" id="ARBA00022603"/>
    </source>
</evidence>
<keyword evidence="11" id="KW-1208">Phospholipid metabolism</keyword>
<feature type="signal peptide" evidence="13">
    <location>
        <begin position="1"/>
        <end position="21"/>
    </location>
</feature>
<evidence type="ECO:0000256" key="2">
    <source>
        <dbReference type="ARBA" id="ARBA00022516"/>
    </source>
</evidence>
<evidence type="ECO:0000256" key="13">
    <source>
        <dbReference type="SAM" id="SignalP"/>
    </source>
</evidence>
<keyword evidence="10" id="KW-0594">Phospholipid biosynthesis</keyword>
<keyword evidence="6" id="KW-0256">Endoplasmic reticulum</keyword>
<accession>A0A0D2NG14</accession>
<dbReference type="GO" id="GO:0008168">
    <property type="term" value="F:methyltransferase activity"/>
    <property type="evidence" value="ECO:0007669"/>
    <property type="project" value="UniProtKB-KW"/>
</dbReference>
<keyword evidence="4" id="KW-0949">S-adenosyl-L-methionine</keyword>
<evidence type="ECO:0000256" key="10">
    <source>
        <dbReference type="ARBA" id="ARBA00023209"/>
    </source>
</evidence>
<evidence type="ECO:0000256" key="8">
    <source>
        <dbReference type="ARBA" id="ARBA00023098"/>
    </source>
</evidence>
<dbReference type="Gene3D" id="1.20.120.1630">
    <property type="match status" value="1"/>
</dbReference>
<feature type="chain" id="PRO_5002259659" description="Protein-S-isoprenylcysteine O-methyltransferase" evidence="13">
    <location>
        <begin position="22"/>
        <end position="236"/>
    </location>
</feature>
<protein>
    <recommendedName>
        <fullName evidence="16">Protein-S-isoprenylcysteine O-methyltransferase</fullName>
    </recommendedName>
</protein>
<keyword evidence="3" id="KW-0808">Transferase</keyword>
<dbReference type="PANTHER" id="PTHR12714">
    <property type="entry name" value="PROTEIN-S ISOPRENYLCYSTEINE O-METHYLTRANSFERASE"/>
    <property type="match status" value="1"/>
</dbReference>
<evidence type="ECO:0000256" key="6">
    <source>
        <dbReference type="ARBA" id="ARBA00022824"/>
    </source>
</evidence>
<keyword evidence="2" id="KW-0444">Lipid biosynthesis</keyword>
<dbReference type="STRING" id="945553.A0A0D2NG14"/>